<evidence type="ECO:0000256" key="7">
    <source>
        <dbReference type="ARBA" id="ARBA00023237"/>
    </source>
</evidence>
<name>A0A1L3GH42_SYNAC</name>
<dbReference type="SUPFAM" id="SSF56935">
    <property type="entry name" value="Porins"/>
    <property type="match status" value="1"/>
</dbReference>
<dbReference type="AlphaFoldDB" id="A0A1L3GH42"/>
<keyword evidence="6" id="KW-0472">Membrane</keyword>
<evidence type="ECO:0000256" key="5">
    <source>
        <dbReference type="ARBA" id="ARBA00022729"/>
    </source>
</evidence>
<comment type="subcellular location">
    <subcellularLocation>
        <location evidence="1">Cell outer membrane</location>
        <topology evidence="1">Multi-pass membrane protein</topology>
    </subcellularLocation>
</comment>
<dbReference type="PROSITE" id="PS51257">
    <property type="entry name" value="PROKAR_LIPOPROTEIN"/>
    <property type="match status" value="1"/>
</dbReference>
<dbReference type="PANTHER" id="PTHR35093">
    <property type="entry name" value="OUTER MEMBRANE PROTEIN NMB0088-RELATED"/>
    <property type="match status" value="1"/>
</dbReference>
<feature type="signal peptide" evidence="8">
    <location>
        <begin position="1"/>
        <end position="28"/>
    </location>
</feature>
<dbReference type="KEGG" id="pace:A6070_03745"/>
<dbReference type="InterPro" id="IPR005017">
    <property type="entry name" value="OMPP1/FadL/TodX"/>
</dbReference>
<dbReference type="PANTHER" id="PTHR35093:SF8">
    <property type="entry name" value="OUTER MEMBRANE PROTEIN NMB0088-RELATED"/>
    <property type="match status" value="1"/>
</dbReference>
<proteinExistence type="inferred from homology"/>
<protein>
    <submittedName>
        <fullName evidence="9">Aromatic hydrocarbon degradation protein</fullName>
    </submittedName>
</protein>
<dbReference type="EMBL" id="CP015518">
    <property type="protein sequence ID" value="APG25263.1"/>
    <property type="molecule type" value="Genomic_DNA"/>
</dbReference>
<sequence>MRLFVFRAFFIQLLLVACLFSSARHGFASGFGIFTQSADALGQANATTAHSDGPSAVFFNPALLTELPGTQLEIGTTVILPSRDFKAEDGTTADNRDTAYFPSSFYVSHQFGDRFSAGLGVFNSFGLGTVWDSDWPGRFIATKSRITTFNINPTLAWQLSPRISFGAGLNILLLDAKLKNKVDLSTFGEPEIGQQFTGSGEAAGFNAGILLKLTDELSFGAAYRSEIKVDIDGKARFDIPDSASPLISLLFPETRGKTAITLPQQFTAGLAYQFTDAWTMEIGLRWEDWSSFRRLKITLRDPVGGETSSLAPRDWHATWAYNIGTKYRVNDRLAIMAGYLYGENPIPDRTFEPGVPDSDTHLFTLGTEWSLDHLKLALAYGFQLQEDRSKRSNLYGPLANGEYENHLHLIGVSLTHTF</sequence>
<dbReference type="OrthoDB" id="9922at2"/>
<dbReference type="Proteomes" id="UP000182264">
    <property type="component" value="Chromosome"/>
</dbReference>
<keyword evidence="3" id="KW-1134">Transmembrane beta strand</keyword>
<gene>
    <name evidence="9" type="ORF">A7E75_09745</name>
</gene>
<keyword evidence="7" id="KW-0998">Cell outer membrane</keyword>
<evidence type="ECO:0000256" key="2">
    <source>
        <dbReference type="ARBA" id="ARBA00008163"/>
    </source>
</evidence>
<keyword evidence="10" id="KW-1185">Reference proteome</keyword>
<dbReference type="Gene3D" id="2.40.160.60">
    <property type="entry name" value="Outer membrane protein transport protein (OMPP1/FadL/TodX)"/>
    <property type="match status" value="1"/>
</dbReference>
<reference evidence="9 10" key="1">
    <citation type="journal article" date="2017" name="Genome Announc.">
        <title>Complete Genome Sequences of Two Acetylene-Fermenting Pelobacter acetylenicus Strains.</title>
        <authorList>
            <person name="Sutton J.M."/>
            <person name="Baesman S.M."/>
            <person name="Fierst J.L."/>
            <person name="Poret-Peterson A.T."/>
            <person name="Oremland R.S."/>
            <person name="Dunlap D.S."/>
            <person name="Akob D.M."/>
        </authorList>
    </citation>
    <scope>NUCLEOTIDE SEQUENCE [LARGE SCALE GENOMIC DNA]</scope>
    <source>
        <strain evidence="9 10">DSM 3247</strain>
    </source>
</reference>
<dbReference type="GO" id="GO:0009279">
    <property type="term" value="C:cell outer membrane"/>
    <property type="evidence" value="ECO:0007669"/>
    <property type="project" value="UniProtKB-SubCell"/>
</dbReference>
<dbReference type="GO" id="GO:0015483">
    <property type="term" value="F:long-chain fatty acid transporting porin activity"/>
    <property type="evidence" value="ECO:0007669"/>
    <property type="project" value="TreeGrafter"/>
</dbReference>
<evidence type="ECO:0000256" key="3">
    <source>
        <dbReference type="ARBA" id="ARBA00022452"/>
    </source>
</evidence>
<evidence type="ECO:0000256" key="1">
    <source>
        <dbReference type="ARBA" id="ARBA00004571"/>
    </source>
</evidence>
<keyword evidence="5 8" id="KW-0732">Signal</keyword>
<keyword evidence="4" id="KW-0812">Transmembrane</keyword>
<evidence type="ECO:0000256" key="4">
    <source>
        <dbReference type="ARBA" id="ARBA00022692"/>
    </source>
</evidence>
<dbReference type="Pfam" id="PF03349">
    <property type="entry name" value="Toluene_X"/>
    <property type="match status" value="1"/>
</dbReference>
<evidence type="ECO:0000256" key="6">
    <source>
        <dbReference type="ARBA" id="ARBA00023136"/>
    </source>
</evidence>
<accession>A0A1L3GH42</accession>
<organism evidence="9 10">
    <name type="scientific">Syntrophotalea acetylenica</name>
    <name type="common">Pelobacter acetylenicus</name>
    <dbReference type="NCBI Taxonomy" id="29542"/>
    <lineage>
        <taxon>Bacteria</taxon>
        <taxon>Pseudomonadati</taxon>
        <taxon>Thermodesulfobacteriota</taxon>
        <taxon>Desulfuromonadia</taxon>
        <taxon>Desulfuromonadales</taxon>
        <taxon>Syntrophotaleaceae</taxon>
        <taxon>Syntrophotalea</taxon>
    </lineage>
</organism>
<evidence type="ECO:0000313" key="10">
    <source>
        <dbReference type="Proteomes" id="UP000182264"/>
    </source>
</evidence>
<evidence type="ECO:0000256" key="8">
    <source>
        <dbReference type="SAM" id="SignalP"/>
    </source>
</evidence>
<comment type="similarity">
    <text evidence="2">Belongs to the OmpP1/FadL family.</text>
</comment>
<evidence type="ECO:0000313" key="9">
    <source>
        <dbReference type="EMBL" id="APG25263.1"/>
    </source>
</evidence>
<dbReference type="STRING" id="29542.A6070_03745"/>
<feature type="chain" id="PRO_5013222002" evidence="8">
    <location>
        <begin position="29"/>
        <end position="418"/>
    </location>
</feature>
<dbReference type="RefSeq" id="WP_072287113.1">
    <property type="nucleotide sequence ID" value="NZ_CP015455.1"/>
</dbReference>